<keyword evidence="3" id="KW-1185">Reference proteome</keyword>
<dbReference type="Gene3D" id="1.25.40.10">
    <property type="entry name" value="Tetratricopeptide repeat domain"/>
    <property type="match status" value="2"/>
</dbReference>
<organism evidence="2 3">
    <name type="scientific">Coprinopsis marcescibilis</name>
    <name type="common">Agaric fungus</name>
    <name type="synonym">Psathyrella marcescibilis</name>
    <dbReference type="NCBI Taxonomy" id="230819"/>
    <lineage>
        <taxon>Eukaryota</taxon>
        <taxon>Fungi</taxon>
        <taxon>Dikarya</taxon>
        <taxon>Basidiomycota</taxon>
        <taxon>Agaricomycotina</taxon>
        <taxon>Agaricomycetes</taxon>
        <taxon>Agaricomycetidae</taxon>
        <taxon>Agaricales</taxon>
        <taxon>Agaricineae</taxon>
        <taxon>Psathyrellaceae</taxon>
        <taxon>Coprinopsis</taxon>
    </lineage>
</organism>
<evidence type="ECO:0000313" key="3">
    <source>
        <dbReference type="Proteomes" id="UP000307440"/>
    </source>
</evidence>
<dbReference type="AlphaFoldDB" id="A0A5C3L3T4"/>
<dbReference type="OrthoDB" id="3038309at2759"/>
<proteinExistence type="predicted"/>
<feature type="compositionally biased region" description="Polar residues" evidence="1">
    <location>
        <begin position="93"/>
        <end position="102"/>
    </location>
</feature>
<gene>
    <name evidence="2" type="ORF">FA15DRAFT_666579</name>
</gene>
<accession>A0A5C3L3T4</accession>
<dbReference type="Proteomes" id="UP000307440">
    <property type="component" value="Unassembled WGS sequence"/>
</dbReference>
<dbReference type="STRING" id="230819.A0A5C3L3T4"/>
<dbReference type="SUPFAM" id="SSF48452">
    <property type="entry name" value="TPR-like"/>
    <property type="match status" value="1"/>
</dbReference>
<dbReference type="EMBL" id="ML210166">
    <property type="protein sequence ID" value="TFK27282.1"/>
    <property type="molecule type" value="Genomic_DNA"/>
</dbReference>
<sequence length="654" mass="72006">MSRLPVRVLEPTGGLARGEVETNSQGPWSPTSVAWNIGGLLRRVFTHHGHGGDTQNHNIDDVLSIRTLIEAYDTRKLCTSEHCDSISPELLPTSISKTAGSPTTESTNSTNEASYCSEAESTTQKLEHLYERVLSSLEWTDPRFVEVYTLVMGSLVTLREPLSAGALSILFSPNGITEADIHGMCKSVRPLLQDYAKEDSKQPIRLLHQSVHEYLTQRAPYPYRLHPADHEPGLARATLLALKNDLTPTNVPILGYTDGECAWDLFVQGSAPDIPQLPEGVPDHLAYSCRYFWGHHVASAAETVDETYAMTLHEVVVGNLQSVLEVIACTGAAVDIVGTRNSVLELCGVVEDQDALKKSAKIYCSVAVCLTVSDRYLQALPLVQEAIDIYNRCQVKDHDASLFLHLHATCLAKTGHLTEALETEQEALAILRPLLSDDLERHGILLAYILSGITWIQNKCDRARDSMEATKERLALCRLLVERDPSRYEAALAQQLCHQAYSVASIQGHGLDEAVDLAQESVDIFRRLAMVAEPEFQEDLVISLDTLAYSLNACRRYSEALPVLEEAFEIFGQIICVRSDDIAVDEVSSCLYKTYAEALVGLGLEEDALAPARTAVSTWRRLVGKKPQNVRYVQGLEECVALLGRISGGDSQSL</sequence>
<dbReference type="InterPro" id="IPR011990">
    <property type="entry name" value="TPR-like_helical_dom_sf"/>
</dbReference>
<reference evidence="2 3" key="1">
    <citation type="journal article" date="2019" name="Nat. Ecol. Evol.">
        <title>Megaphylogeny resolves global patterns of mushroom evolution.</title>
        <authorList>
            <person name="Varga T."/>
            <person name="Krizsan K."/>
            <person name="Foldi C."/>
            <person name="Dima B."/>
            <person name="Sanchez-Garcia M."/>
            <person name="Sanchez-Ramirez S."/>
            <person name="Szollosi G.J."/>
            <person name="Szarkandi J.G."/>
            <person name="Papp V."/>
            <person name="Albert L."/>
            <person name="Andreopoulos W."/>
            <person name="Angelini C."/>
            <person name="Antonin V."/>
            <person name="Barry K.W."/>
            <person name="Bougher N.L."/>
            <person name="Buchanan P."/>
            <person name="Buyck B."/>
            <person name="Bense V."/>
            <person name="Catcheside P."/>
            <person name="Chovatia M."/>
            <person name="Cooper J."/>
            <person name="Damon W."/>
            <person name="Desjardin D."/>
            <person name="Finy P."/>
            <person name="Geml J."/>
            <person name="Haridas S."/>
            <person name="Hughes K."/>
            <person name="Justo A."/>
            <person name="Karasinski D."/>
            <person name="Kautmanova I."/>
            <person name="Kiss B."/>
            <person name="Kocsube S."/>
            <person name="Kotiranta H."/>
            <person name="LaButti K.M."/>
            <person name="Lechner B.E."/>
            <person name="Liimatainen K."/>
            <person name="Lipzen A."/>
            <person name="Lukacs Z."/>
            <person name="Mihaltcheva S."/>
            <person name="Morgado L.N."/>
            <person name="Niskanen T."/>
            <person name="Noordeloos M.E."/>
            <person name="Ohm R.A."/>
            <person name="Ortiz-Santana B."/>
            <person name="Ovrebo C."/>
            <person name="Racz N."/>
            <person name="Riley R."/>
            <person name="Savchenko A."/>
            <person name="Shiryaev A."/>
            <person name="Soop K."/>
            <person name="Spirin V."/>
            <person name="Szebenyi C."/>
            <person name="Tomsovsky M."/>
            <person name="Tulloss R.E."/>
            <person name="Uehling J."/>
            <person name="Grigoriev I.V."/>
            <person name="Vagvolgyi C."/>
            <person name="Papp T."/>
            <person name="Martin F.M."/>
            <person name="Miettinen O."/>
            <person name="Hibbett D.S."/>
            <person name="Nagy L.G."/>
        </authorList>
    </citation>
    <scope>NUCLEOTIDE SEQUENCE [LARGE SCALE GENOMIC DNA]</scope>
    <source>
        <strain evidence="2 3">CBS 121175</strain>
    </source>
</reference>
<protein>
    <recommendedName>
        <fullName evidence="4">TPR-like protein</fullName>
    </recommendedName>
</protein>
<dbReference type="Pfam" id="PF13424">
    <property type="entry name" value="TPR_12"/>
    <property type="match status" value="1"/>
</dbReference>
<evidence type="ECO:0000256" key="1">
    <source>
        <dbReference type="SAM" id="MobiDB-lite"/>
    </source>
</evidence>
<feature type="compositionally biased region" description="Low complexity" evidence="1">
    <location>
        <begin position="103"/>
        <end position="112"/>
    </location>
</feature>
<evidence type="ECO:0008006" key="4">
    <source>
        <dbReference type="Google" id="ProtNLM"/>
    </source>
</evidence>
<name>A0A5C3L3T4_COPMA</name>
<evidence type="ECO:0000313" key="2">
    <source>
        <dbReference type="EMBL" id="TFK27282.1"/>
    </source>
</evidence>
<feature type="region of interest" description="Disordered" evidence="1">
    <location>
        <begin position="91"/>
        <end position="118"/>
    </location>
</feature>